<evidence type="ECO:0000313" key="1">
    <source>
        <dbReference type="EMBL" id="UPK68310.1"/>
    </source>
</evidence>
<gene>
    <name evidence="1" type="ORF">MYF79_25465</name>
</gene>
<proteinExistence type="predicted"/>
<evidence type="ECO:0000313" key="2">
    <source>
        <dbReference type="Proteomes" id="UP000830198"/>
    </source>
</evidence>
<dbReference type="RefSeq" id="WP_247810705.1">
    <property type="nucleotide sequence ID" value="NZ_CP095855.1"/>
</dbReference>
<keyword evidence="2" id="KW-1185">Reference proteome</keyword>
<name>A0ABY4HY44_CHIFI</name>
<dbReference type="Proteomes" id="UP000830198">
    <property type="component" value="Chromosome"/>
</dbReference>
<dbReference type="EMBL" id="CP095855">
    <property type="protein sequence ID" value="UPK68310.1"/>
    <property type="molecule type" value="Genomic_DNA"/>
</dbReference>
<sequence length="251" mass="29062">MEQHPLQYFKDLILRNKITKERLSFHTTTEYGKVTNRDYANGTIEYAEVHGSNEDDLVIENVTITFTTYLEGKINEELFNSLDRIDNRLLEIDDEKKQVLYLKTLYKTLNTLILYADELEHISKYTFVAGSLKSLKNELTEKYAVHDDATQQQHINLSSAQQTSYKLQWMGKSKVLITLFYDLYSNVENGGEPLIKATKDQVKNFLLNNFIEKDGQPLSASSIDTLLTPSKEDKRALKDDRIDTSKFKDKK</sequence>
<organism evidence="1 2">
    <name type="scientific">Chitinophaga filiformis</name>
    <name type="common">Myxococcus filiformis</name>
    <name type="synonym">Flexibacter filiformis</name>
    <dbReference type="NCBI Taxonomy" id="104663"/>
    <lineage>
        <taxon>Bacteria</taxon>
        <taxon>Pseudomonadati</taxon>
        <taxon>Bacteroidota</taxon>
        <taxon>Chitinophagia</taxon>
        <taxon>Chitinophagales</taxon>
        <taxon>Chitinophagaceae</taxon>
        <taxon>Chitinophaga</taxon>
    </lineage>
</organism>
<protein>
    <submittedName>
        <fullName evidence="1">Uncharacterized protein</fullName>
    </submittedName>
</protein>
<reference evidence="1 2" key="1">
    <citation type="submission" date="2022-04" db="EMBL/GenBank/DDBJ databases">
        <title>The arsenic-methylating capacity of Chitinophaga filiformis YT5 during chitin decomposition.</title>
        <authorList>
            <person name="Chen G."/>
            <person name="Liang Y."/>
        </authorList>
    </citation>
    <scope>NUCLEOTIDE SEQUENCE [LARGE SCALE GENOMIC DNA]</scope>
    <source>
        <strain evidence="1 2">YT5</strain>
    </source>
</reference>
<accession>A0ABY4HY44</accession>